<evidence type="ECO:0000259" key="3">
    <source>
        <dbReference type="Pfam" id="PF00155"/>
    </source>
</evidence>
<dbReference type="SUPFAM" id="SSF53383">
    <property type="entry name" value="PLP-dependent transferases"/>
    <property type="match status" value="1"/>
</dbReference>
<dbReference type="GO" id="GO:0006520">
    <property type="term" value="P:amino acid metabolic process"/>
    <property type="evidence" value="ECO:0007669"/>
    <property type="project" value="TreeGrafter"/>
</dbReference>
<dbReference type="InterPro" id="IPR015421">
    <property type="entry name" value="PyrdxlP-dep_Trfase_major"/>
</dbReference>
<dbReference type="CDD" id="cd00609">
    <property type="entry name" value="AAT_like"/>
    <property type="match status" value="1"/>
</dbReference>
<dbReference type="InterPro" id="IPR004839">
    <property type="entry name" value="Aminotransferase_I/II_large"/>
</dbReference>
<comment type="caution">
    <text evidence="4">The sequence shown here is derived from an EMBL/GenBank/DDBJ whole genome shotgun (WGS) entry which is preliminary data.</text>
</comment>
<comment type="similarity">
    <text evidence="1">Belongs to the class-I pyridoxal-phosphate-dependent aminotransferase family.</text>
</comment>
<dbReference type="AlphaFoldDB" id="A0A9P9JK46"/>
<dbReference type="OrthoDB" id="7042322at2759"/>
<dbReference type="PANTHER" id="PTHR43795:SF63">
    <property type="entry name" value="PUTATIVE (AFU_ORTHOLOGUE AFUA_4G00630)-RELATED"/>
    <property type="match status" value="1"/>
</dbReference>
<dbReference type="GeneID" id="70228226"/>
<dbReference type="Pfam" id="PF00155">
    <property type="entry name" value="Aminotran_1_2"/>
    <property type="match status" value="1"/>
</dbReference>
<sequence>MPHPALLVKGPRLIDNRGQLVVLVSIAAEILCVGSAEWGESALTNYRVEVSEKHYYSWLEAAQLSETLTLWKVVRDLWDPDANPSGFLNLGIAENSLMHDILSRHVHQNINLPNTTFTYGDGTVGSKRLREAIAFLLGQPYWGTFVPDLTLRFGAQLLPVPFHNIDPLEDGCVQKYKDVILEAHSRGQKVAGLVICNPHNPLGRCYSKEVLISLMYLCEEYQLHLISDEIYALSVWSNDIDDNGPAPVPFTSILSIDPGGIIDPARIHVVWGMSKDFGASGLRVGSFISQSNEILHKAMTPVGLYTYVSAASDHIAANILEDSLWTDAYIVENQKRLSKQYEFVIRWARDHHISHAPGVNAAFFVWLDLGSYYQRNHLEMYVKQSHHITKALLEKKVFLASGADFGSEKPGWFRIVFAHEDHYLQEVLTRIIAALEAA</sequence>
<dbReference type="GO" id="GO:0030170">
    <property type="term" value="F:pyridoxal phosphate binding"/>
    <property type="evidence" value="ECO:0007669"/>
    <property type="project" value="InterPro"/>
</dbReference>
<dbReference type="Gene3D" id="3.40.640.10">
    <property type="entry name" value="Type I PLP-dependent aspartate aminotransferase-like (Major domain)"/>
    <property type="match status" value="1"/>
</dbReference>
<evidence type="ECO:0000256" key="1">
    <source>
        <dbReference type="ARBA" id="ARBA00007441"/>
    </source>
</evidence>
<reference evidence="4" key="1">
    <citation type="journal article" date="2021" name="Nat. Commun.">
        <title>Genetic determinants of endophytism in the Arabidopsis root mycobiome.</title>
        <authorList>
            <person name="Mesny F."/>
            <person name="Miyauchi S."/>
            <person name="Thiergart T."/>
            <person name="Pickel B."/>
            <person name="Atanasova L."/>
            <person name="Karlsson M."/>
            <person name="Huettel B."/>
            <person name="Barry K.W."/>
            <person name="Haridas S."/>
            <person name="Chen C."/>
            <person name="Bauer D."/>
            <person name="Andreopoulos W."/>
            <person name="Pangilinan J."/>
            <person name="LaButti K."/>
            <person name="Riley R."/>
            <person name="Lipzen A."/>
            <person name="Clum A."/>
            <person name="Drula E."/>
            <person name="Henrissat B."/>
            <person name="Kohler A."/>
            <person name="Grigoriev I.V."/>
            <person name="Martin F.M."/>
            <person name="Hacquard S."/>
        </authorList>
    </citation>
    <scope>NUCLEOTIDE SEQUENCE</scope>
    <source>
        <strain evidence="4">MPI-CAGE-AT-0023</strain>
    </source>
</reference>
<protein>
    <submittedName>
        <fullName evidence="4">Pyridoxal phosphate-dependent transferase</fullName>
    </submittedName>
</protein>
<accession>A0A9P9JK46</accession>
<keyword evidence="4" id="KW-0808">Transferase</keyword>
<dbReference type="InterPro" id="IPR015424">
    <property type="entry name" value="PyrdxlP-dep_Trfase"/>
</dbReference>
<gene>
    <name evidence="4" type="ORF">BKA55DRAFT_681814</name>
</gene>
<dbReference type="PANTHER" id="PTHR43795">
    <property type="entry name" value="BIFUNCTIONAL ASPARTATE AMINOTRANSFERASE AND GLUTAMATE/ASPARTATE-PREPHENATE AMINOTRANSFERASE-RELATED"/>
    <property type="match status" value="1"/>
</dbReference>
<dbReference type="Proteomes" id="UP000720189">
    <property type="component" value="Unassembled WGS sequence"/>
</dbReference>
<dbReference type="GO" id="GO:0008483">
    <property type="term" value="F:transaminase activity"/>
    <property type="evidence" value="ECO:0007669"/>
    <property type="project" value="TreeGrafter"/>
</dbReference>
<dbReference type="InterPro" id="IPR015422">
    <property type="entry name" value="PyrdxlP-dep_Trfase_small"/>
</dbReference>
<feature type="domain" description="Aminotransferase class I/classII large" evidence="3">
    <location>
        <begin position="134"/>
        <end position="431"/>
    </location>
</feature>
<keyword evidence="2" id="KW-0663">Pyridoxal phosphate</keyword>
<dbReference type="Gene3D" id="3.90.1150.10">
    <property type="entry name" value="Aspartate Aminotransferase, domain 1"/>
    <property type="match status" value="1"/>
</dbReference>
<dbReference type="RefSeq" id="XP_046041037.1">
    <property type="nucleotide sequence ID" value="XM_046198272.1"/>
</dbReference>
<proteinExistence type="inferred from homology"/>
<organism evidence="4 5">
    <name type="scientific">Fusarium redolens</name>
    <dbReference type="NCBI Taxonomy" id="48865"/>
    <lineage>
        <taxon>Eukaryota</taxon>
        <taxon>Fungi</taxon>
        <taxon>Dikarya</taxon>
        <taxon>Ascomycota</taxon>
        <taxon>Pezizomycotina</taxon>
        <taxon>Sordariomycetes</taxon>
        <taxon>Hypocreomycetidae</taxon>
        <taxon>Hypocreales</taxon>
        <taxon>Nectriaceae</taxon>
        <taxon>Fusarium</taxon>
        <taxon>Fusarium redolens species complex</taxon>
    </lineage>
</organism>
<evidence type="ECO:0000256" key="2">
    <source>
        <dbReference type="ARBA" id="ARBA00022898"/>
    </source>
</evidence>
<evidence type="ECO:0000313" key="4">
    <source>
        <dbReference type="EMBL" id="KAH7205444.1"/>
    </source>
</evidence>
<dbReference type="InterPro" id="IPR050478">
    <property type="entry name" value="Ethylene_sulfur-biosynth"/>
</dbReference>
<evidence type="ECO:0000313" key="5">
    <source>
        <dbReference type="Proteomes" id="UP000720189"/>
    </source>
</evidence>
<keyword evidence="5" id="KW-1185">Reference proteome</keyword>
<dbReference type="EMBL" id="JAGMUX010000037">
    <property type="protein sequence ID" value="KAH7205444.1"/>
    <property type="molecule type" value="Genomic_DNA"/>
</dbReference>
<dbReference type="InterPro" id="IPR004838">
    <property type="entry name" value="NHTrfase_class1_PyrdxlP-BS"/>
</dbReference>
<name>A0A9P9JK46_FUSRE</name>
<dbReference type="PROSITE" id="PS00105">
    <property type="entry name" value="AA_TRANSFER_CLASS_1"/>
    <property type="match status" value="1"/>
</dbReference>